<sequence length="709" mass="77242">MTALSRALGLLLYLLTSTKAFAATSSSGKSPIEKHGSKDAETDRIMRLPMRRRKPSKQQGATLNALQAPLQRDPLQESTSTSSSTFASPTVATVNISGIFKEMAYTIDLWIGEPAQRVGLDFDTGSSETWVSPHCTMNGWNPAYETLCRQLGMYLPQQSDTVANASYTQPARYISYGSGEAHVQFFKDKVSFTEPAYYDTVMFQLQKPVLFGVATWSTGMISGIFGAAYGQGYNQNYSNFIDAMYDQKLIRDKDFSFALGSVDDNNGELVFGGVDMSKFTGPLHGIEMASQYPQDIDGYYRYWINLTYVGVTQPGSCISVPVTEKGFEERVLPDTGTTLTYLPTRVYEGIRKFFPDAKDSSLYGTVIDCAHLTAEGTIDFEFGNKSTIRVPFKEFVFQLEPHVFGTNNETLCLLGVAPTYDEFYILGDTFMRSVYALFRQQQHKIYLGQYQDCGTNIISSHGIGEFHGDCGVDDSSVDPESSVTSTSTRTSSDPDAWTLGLTSARSSSTPRSCTSRSTGSFPTITTSSSTTSDEEEDPWSTIFSSDETSTDDFPTATDSETDEWHPTGTSALGWSVASSASSTPTDTTSDFGWDTSIPEPEGDRPETVSVDGGADDTATDIFWTDDEQASKPGTPWKTIAADRETVSTLDRRSSRSLRAAARTSAQAAQAKTPITVSAAPSQTIVVKVGSTTLTLVDGAVVTPDVRYGQ</sequence>
<feature type="active site" evidence="2">
    <location>
        <position position="123"/>
    </location>
</feature>
<dbReference type="GO" id="GO:0006508">
    <property type="term" value="P:proteolysis"/>
    <property type="evidence" value="ECO:0007669"/>
    <property type="project" value="InterPro"/>
</dbReference>
<dbReference type="EMBL" id="MU864510">
    <property type="protein sequence ID" value="KAK4184013.1"/>
    <property type="molecule type" value="Genomic_DNA"/>
</dbReference>
<feature type="region of interest" description="Disordered" evidence="4">
    <location>
        <begin position="25"/>
        <end position="86"/>
    </location>
</feature>
<dbReference type="InterPro" id="IPR001461">
    <property type="entry name" value="Aspartic_peptidase_A1"/>
</dbReference>
<dbReference type="Pfam" id="PF00026">
    <property type="entry name" value="Asp"/>
    <property type="match status" value="1"/>
</dbReference>
<dbReference type="AlphaFoldDB" id="A0AAN7AEA0"/>
<feature type="disulfide bond" evidence="3">
    <location>
        <begin position="369"/>
        <end position="412"/>
    </location>
</feature>
<gene>
    <name evidence="7" type="ORF">QBC35DRAFT_76354</name>
</gene>
<dbReference type="PANTHER" id="PTHR47966">
    <property type="entry name" value="BETA-SITE APP-CLEAVING ENZYME, ISOFORM A-RELATED"/>
    <property type="match status" value="1"/>
</dbReference>
<feature type="compositionally biased region" description="Basic and acidic residues" evidence="4">
    <location>
        <begin position="31"/>
        <end position="46"/>
    </location>
</feature>
<proteinExistence type="inferred from homology"/>
<dbReference type="InterPro" id="IPR033121">
    <property type="entry name" value="PEPTIDASE_A1"/>
</dbReference>
<keyword evidence="8" id="KW-1185">Reference proteome</keyword>
<feature type="compositionally biased region" description="Low complexity" evidence="4">
    <location>
        <begin position="570"/>
        <end position="589"/>
    </location>
</feature>
<accession>A0AAN7AEA0</accession>
<evidence type="ECO:0000256" key="1">
    <source>
        <dbReference type="ARBA" id="ARBA00007447"/>
    </source>
</evidence>
<evidence type="ECO:0000256" key="2">
    <source>
        <dbReference type="PIRSR" id="PIRSR601461-1"/>
    </source>
</evidence>
<comment type="similarity">
    <text evidence="1">Belongs to the peptidase A1 family.</text>
</comment>
<evidence type="ECO:0000256" key="4">
    <source>
        <dbReference type="SAM" id="MobiDB-lite"/>
    </source>
</evidence>
<evidence type="ECO:0000256" key="5">
    <source>
        <dbReference type="SAM" id="SignalP"/>
    </source>
</evidence>
<dbReference type="Proteomes" id="UP001302126">
    <property type="component" value="Unassembled WGS sequence"/>
</dbReference>
<feature type="compositionally biased region" description="Low complexity" evidence="4">
    <location>
        <begin position="478"/>
        <end position="491"/>
    </location>
</feature>
<feature type="active site" evidence="2">
    <location>
        <position position="334"/>
    </location>
</feature>
<reference evidence="7" key="2">
    <citation type="submission" date="2023-05" db="EMBL/GenBank/DDBJ databases">
        <authorList>
            <consortium name="Lawrence Berkeley National Laboratory"/>
            <person name="Steindorff A."/>
            <person name="Hensen N."/>
            <person name="Bonometti L."/>
            <person name="Westerberg I."/>
            <person name="Brannstrom I.O."/>
            <person name="Guillou S."/>
            <person name="Cros-Aarteil S."/>
            <person name="Calhoun S."/>
            <person name="Haridas S."/>
            <person name="Kuo A."/>
            <person name="Mondo S."/>
            <person name="Pangilinan J."/>
            <person name="Riley R."/>
            <person name="Labutti K."/>
            <person name="Andreopoulos B."/>
            <person name="Lipzen A."/>
            <person name="Chen C."/>
            <person name="Yanf M."/>
            <person name="Daum C."/>
            <person name="Ng V."/>
            <person name="Clum A."/>
            <person name="Ohm R."/>
            <person name="Martin F."/>
            <person name="Silar P."/>
            <person name="Natvig D."/>
            <person name="Lalanne C."/>
            <person name="Gautier V."/>
            <person name="Ament-Velasquez S.L."/>
            <person name="Kruys A."/>
            <person name="Hutchinson M.I."/>
            <person name="Powell A.J."/>
            <person name="Barry K."/>
            <person name="Miller A.N."/>
            <person name="Grigoriev I.V."/>
            <person name="Debuchy R."/>
            <person name="Gladieux P."/>
            <person name="Thoren M.H."/>
            <person name="Johannesson H."/>
        </authorList>
    </citation>
    <scope>NUCLEOTIDE SEQUENCE</scope>
    <source>
        <strain evidence="7">PSN309</strain>
    </source>
</reference>
<evidence type="ECO:0000259" key="6">
    <source>
        <dbReference type="PROSITE" id="PS51767"/>
    </source>
</evidence>
<feature type="compositionally biased region" description="Low complexity" evidence="4">
    <location>
        <begin position="502"/>
        <end position="531"/>
    </location>
</feature>
<dbReference type="PROSITE" id="PS51767">
    <property type="entry name" value="PEPTIDASE_A1"/>
    <property type="match status" value="1"/>
</dbReference>
<dbReference type="PRINTS" id="PR00792">
    <property type="entry name" value="PEPSIN"/>
</dbReference>
<name>A0AAN7AEA0_9PEZI</name>
<dbReference type="SUPFAM" id="SSF50630">
    <property type="entry name" value="Acid proteases"/>
    <property type="match status" value="1"/>
</dbReference>
<feature type="signal peptide" evidence="5">
    <location>
        <begin position="1"/>
        <end position="22"/>
    </location>
</feature>
<keyword evidence="5" id="KW-0732">Signal</keyword>
<dbReference type="InterPro" id="IPR021109">
    <property type="entry name" value="Peptidase_aspartic_dom_sf"/>
</dbReference>
<evidence type="ECO:0000313" key="7">
    <source>
        <dbReference type="EMBL" id="KAK4184013.1"/>
    </source>
</evidence>
<feature type="chain" id="PRO_5043047059" evidence="5">
    <location>
        <begin position="23"/>
        <end position="709"/>
    </location>
</feature>
<dbReference type="PANTHER" id="PTHR47966:SF65">
    <property type="entry name" value="ASPARTIC-TYPE ENDOPEPTIDASE"/>
    <property type="match status" value="1"/>
</dbReference>
<feature type="region of interest" description="Disordered" evidence="4">
    <location>
        <begin position="470"/>
        <end position="613"/>
    </location>
</feature>
<protein>
    <submittedName>
        <fullName evidence="7">Aspartic peptidase domain-containing protein</fullName>
    </submittedName>
</protein>
<comment type="caution">
    <text evidence="7">The sequence shown here is derived from an EMBL/GenBank/DDBJ whole genome shotgun (WGS) entry which is preliminary data.</text>
</comment>
<evidence type="ECO:0000313" key="8">
    <source>
        <dbReference type="Proteomes" id="UP001302126"/>
    </source>
</evidence>
<reference evidence="7" key="1">
    <citation type="journal article" date="2023" name="Mol. Phylogenet. Evol.">
        <title>Genome-scale phylogeny and comparative genomics of the fungal order Sordariales.</title>
        <authorList>
            <person name="Hensen N."/>
            <person name="Bonometti L."/>
            <person name="Westerberg I."/>
            <person name="Brannstrom I.O."/>
            <person name="Guillou S."/>
            <person name="Cros-Aarteil S."/>
            <person name="Calhoun S."/>
            <person name="Haridas S."/>
            <person name="Kuo A."/>
            <person name="Mondo S."/>
            <person name="Pangilinan J."/>
            <person name="Riley R."/>
            <person name="LaButti K."/>
            <person name="Andreopoulos B."/>
            <person name="Lipzen A."/>
            <person name="Chen C."/>
            <person name="Yan M."/>
            <person name="Daum C."/>
            <person name="Ng V."/>
            <person name="Clum A."/>
            <person name="Steindorff A."/>
            <person name="Ohm R.A."/>
            <person name="Martin F."/>
            <person name="Silar P."/>
            <person name="Natvig D.O."/>
            <person name="Lalanne C."/>
            <person name="Gautier V."/>
            <person name="Ament-Velasquez S.L."/>
            <person name="Kruys A."/>
            <person name="Hutchinson M.I."/>
            <person name="Powell A.J."/>
            <person name="Barry K."/>
            <person name="Miller A.N."/>
            <person name="Grigoriev I.V."/>
            <person name="Debuchy R."/>
            <person name="Gladieux P."/>
            <person name="Hiltunen Thoren M."/>
            <person name="Johannesson H."/>
        </authorList>
    </citation>
    <scope>NUCLEOTIDE SEQUENCE</scope>
    <source>
        <strain evidence="7">PSN309</strain>
    </source>
</reference>
<dbReference type="GO" id="GO:0004190">
    <property type="term" value="F:aspartic-type endopeptidase activity"/>
    <property type="evidence" value="ECO:0007669"/>
    <property type="project" value="InterPro"/>
</dbReference>
<evidence type="ECO:0000256" key="3">
    <source>
        <dbReference type="PIRSR" id="PIRSR601461-2"/>
    </source>
</evidence>
<dbReference type="Gene3D" id="2.40.70.10">
    <property type="entry name" value="Acid Proteases"/>
    <property type="match status" value="2"/>
</dbReference>
<organism evidence="7 8">
    <name type="scientific">Podospora australis</name>
    <dbReference type="NCBI Taxonomy" id="1536484"/>
    <lineage>
        <taxon>Eukaryota</taxon>
        <taxon>Fungi</taxon>
        <taxon>Dikarya</taxon>
        <taxon>Ascomycota</taxon>
        <taxon>Pezizomycotina</taxon>
        <taxon>Sordariomycetes</taxon>
        <taxon>Sordariomycetidae</taxon>
        <taxon>Sordariales</taxon>
        <taxon>Podosporaceae</taxon>
        <taxon>Podospora</taxon>
    </lineage>
</organism>
<keyword evidence="3" id="KW-1015">Disulfide bond</keyword>
<feature type="domain" description="Peptidase A1" evidence="6">
    <location>
        <begin position="105"/>
        <end position="448"/>
    </location>
</feature>